<dbReference type="SUPFAM" id="SSF55469">
    <property type="entry name" value="FMN-dependent nitroreductase-like"/>
    <property type="match status" value="1"/>
</dbReference>
<evidence type="ECO:0000256" key="1">
    <source>
        <dbReference type="ARBA" id="ARBA00022630"/>
    </source>
</evidence>
<gene>
    <name evidence="6" type="ORF">A11Q_296</name>
</gene>
<dbReference type="Pfam" id="PF00881">
    <property type="entry name" value="Nitroreductase"/>
    <property type="match status" value="1"/>
</dbReference>
<evidence type="ECO:0000256" key="3">
    <source>
        <dbReference type="ARBA" id="ARBA00022857"/>
    </source>
</evidence>
<evidence type="ECO:0000259" key="5">
    <source>
        <dbReference type="Pfam" id="PF00881"/>
    </source>
</evidence>
<evidence type="ECO:0000313" key="7">
    <source>
        <dbReference type="Proteomes" id="UP000012040"/>
    </source>
</evidence>
<dbReference type="InterPro" id="IPR029479">
    <property type="entry name" value="Nitroreductase"/>
</dbReference>
<dbReference type="InterPro" id="IPR023936">
    <property type="entry name" value="RutE-like"/>
</dbReference>
<dbReference type="GO" id="GO:0016491">
    <property type="term" value="F:oxidoreductase activity"/>
    <property type="evidence" value="ECO:0007669"/>
    <property type="project" value="UniProtKB-KW"/>
</dbReference>
<dbReference type="KEGG" id="bex:A11Q_296"/>
<dbReference type="OrthoDB" id="9784375at2"/>
<keyword evidence="4" id="KW-0560">Oxidoreductase</keyword>
<evidence type="ECO:0000256" key="2">
    <source>
        <dbReference type="ARBA" id="ARBA00022643"/>
    </source>
</evidence>
<dbReference type="CDD" id="cd02148">
    <property type="entry name" value="RutE-like"/>
    <property type="match status" value="1"/>
</dbReference>
<accession>M4V937</accession>
<feature type="domain" description="Nitroreductase" evidence="5">
    <location>
        <begin position="18"/>
        <end position="174"/>
    </location>
</feature>
<keyword evidence="1" id="KW-0285">Flavoprotein</keyword>
<dbReference type="EMBL" id="CP003537">
    <property type="protein sequence ID" value="AGH94516.1"/>
    <property type="molecule type" value="Genomic_DNA"/>
</dbReference>
<proteinExistence type="predicted"/>
<dbReference type="STRING" id="1184267.A11Q_296"/>
<sequence>MEQQNQSLALQQAFLNARSFNKFQDKAIPEELIHKLYDVLKWGPTSMNSQPARFVFIQSAEAKQKLLPTLMESNQEKTKQAPLTVIVAQDMQFYQNIKQQFPAYDATELFASNVSLAESTAFRNSSLQGGYLIIAARLLGLDVGVMSGFNPQAVNEAFFPEGRWQVNFIANIGYGDESGNHPRGPRLSFDEVAKIL</sequence>
<evidence type="ECO:0000256" key="4">
    <source>
        <dbReference type="ARBA" id="ARBA00023002"/>
    </source>
</evidence>
<dbReference type="RefSeq" id="WP_015469006.1">
    <property type="nucleotide sequence ID" value="NC_020813.1"/>
</dbReference>
<dbReference type="HOGENOM" id="CLU_084441_0_0_7"/>
<keyword evidence="3" id="KW-0521">NADP</keyword>
<name>M4V937_9BACT</name>
<dbReference type="eggNOG" id="COG0778">
    <property type="taxonomic scope" value="Bacteria"/>
</dbReference>
<dbReference type="InterPro" id="IPR000415">
    <property type="entry name" value="Nitroreductase-like"/>
</dbReference>
<reference evidence="6 7" key="1">
    <citation type="journal article" date="2013" name="ISME J.">
        <title>By their genes ye shall know them: genomic signatures of predatory bacteria.</title>
        <authorList>
            <person name="Pasternak Z."/>
            <person name="Pietrokovski S."/>
            <person name="Rotem O."/>
            <person name="Gophna U."/>
            <person name="Lurie-Weinberger M.N."/>
            <person name="Jurkevitch E."/>
        </authorList>
    </citation>
    <scope>NUCLEOTIDE SEQUENCE [LARGE SCALE GENOMIC DNA]</scope>
    <source>
        <strain evidence="6 7">JSS</strain>
    </source>
</reference>
<dbReference type="Proteomes" id="UP000012040">
    <property type="component" value="Chromosome"/>
</dbReference>
<dbReference type="PANTHER" id="PTHR43543">
    <property type="entry name" value="MALONIC SEMIALDEHYDE REDUCTASE RUTE-RELATED"/>
    <property type="match status" value="1"/>
</dbReference>
<protein>
    <recommendedName>
        <fullName evidence="5">Nitroreductase domain-containing protein</fullName>
    </recommendedName>
</protein>
<keyword evidence="7" id="KW-1185">Reference proteome</keyword>
<keyword evidence="2" id="KW-0288">FMN</keyword>
<dbReference type="InterPro" id="IPR050461">
    <property type="entry name" value="Nitroreductase_HadB/RutE"/>
</dbReference>
<evidence type="ECO:0000313" key="6">
    <source>
        <dbReference type="EMBL" id="AGH94516.1"/>
    </source>
</evidence>
<dbReference type="PANTHER" id="PTHR43543:SF1">
    <property type="entry name" value="MALONIC SEMIALDEHYDE REDUCTASE RUTE-RELATED"/>
    <property type="match status" value="1"/>
</dbReference>
<dbReference type="Gene3D" id="3.40.109.10">
    <property type="entry name" value="NADH Oxidase"/>
    <property type="match status" value="1"/>
</dbReference>
<dbReference type="AlphaFoldDB" id="M4V937"/>
<dbReference type="NCBIfam" id="NF003768">
    <property type="entry name" value="PRK05365.1"/>
    <property type="match status" value="1"/>
</dbReference>
<dbReference type="PATRIC" id="fig|1184267.3.peg.297"/>
<organism evidence="6 7">
    <name type="scientific">Pseudobdellovibrio exovorus JSS</name>
    <dbReference type="NCBI Taxonomy" id="1184267"/>
    <lineage>
        <taxon>Bacteria</taxon>
        <taxon>Pseudomonadati</taxon>
        <taxon>Bdellovibrionota</taxon>
        <taxon>Bdellovibrionia</taxon>
        <taxon>Bdellovibrionales</taxon>
        <taxon>Pseudobdellovibrionaceae</taxon>
        <taxon>Pseudobdellovibrio</taxon>
    </lineage>
</organism>